<accession>A0A7M3SW31</accession>
<protein>
    <recommendedName>
        <fullName evidence="3">Type II toxin-antitoxin system HicB family antitoxin</fullName>
    </recommendedName>
</protein>
<reference evidence="1 2" key="1">
    <citation type="submission" date="2019-12" db="EMBL/GenBank/DDBJ databases">
        <authorList>
            <person name="Li J."/>
            <person name="Shi Y."/>
            <person name="Xu G."/>
            <person name="Xiao D."/>
            <person name="Ran X."/>
        </authorList>
    </citation>
    <scope>NUCLEOTIDE SEQUENCE [LARGE SCALE GENOMIC DNA]</scope>
    <source>
        <strain evidence="1 2">JCM 15915</strain>
    </source>
</reference>
<organism evidence="1 2">
    <name type="scientific">Rothia koreensis</name>
    <dbReference type="NCBI Taxonomy" id="592378"/>
    <lineage>
        <taxon>Bacteria</taxon>
        <taxon>Bacillati</taxon>
        <taxon>Actinomycetota</taxon>
        <taxon>Actinomycetes</taxon>
        <taxon>Micrococcales</taxon>
        <taxon>Micrococcaceae</taxon>
        <taxon>Rothia</taxon>
    </lineage>
</organism>
<evidence type="ECO:0008006" key="3">
    <source>
        <dbReference type="Google" id="ProtNLM"/>
    </source>
</evidence>
<dbReference type="OrthoDB" id="5772641at2"/>
<sequence>MTRETYSVSVTREGKWWIVDVPGVDYRTQARSLTEVDEMARDLVAGATGADEDSFALDIDVQPPAAVVDQLGEAVELETSAQQVKAQAAQIRREAVRRLRTDYGLSAADIARSLGLSRGRVYQLLEDHQQAA</sequence>
<name>A0A7M3SW31_9MICC</name>
<dbReference type="Proteomes" id="UP000462152">
    <property type="component" value="Unassembled WGS sequence"/>
</dbReference>
<evidence type="ECO:0000313" key="1">
    <source>
        <dbReference type="EMBL" id="MUN55996.1"/>
    </source>
</evidence>
<dbReference type="RefSeq" id="WP_129316059.1">
    <property type="nucleotide sequence ID" value="NZ_NOIQ01000017.1"/>
</dbReference>
<keyword evidence="2" id="KW-1185">Reference proteome</keyword>
<evidence type="ECO:0000313" key="2">
    <source>
        <dbReference type="Proteomes" id="UP000462152"/>
    </source>
</evidence>
<dbReference type="AlphaFoldDB" id="A0A7M3SW31"/>
<dbReference type="EMBL" id="WOGT01000012">
    <property type="protein sequence ID" value="MUN55996.1"/>
    <property type="molecule type" value="Genomic_DNA"/>
</dbReference>
<comment type="caution">
    <text evidence="1">The sequence shown here is derived from an EMBL/GenBank/DDBJ whole genome shotgun (WGS) entry which is preliminary data.</text>
</comment>
<gene>
    <name evidence="1" type="ORF">GMA10_12385</name>
</gene>
<proteinExistence type="predicted"/>